<keyword evidence="3" id="KW-1185">Reference proteome</keyword>
<organism evidence="2 3">
    <name type="scientific">Phenylobacterium montanum</name>
    <dbReference type="NCBI Taxonomy" id="2823693"/>
    <lineage>
        <taxon>Bacteria</taxon>
        <taxon>Pseudomonadati</taxon>
        <taxon>Pseudomonadota</taxon>
        <taxon>Alphaproteobacteria</taxon>
        <taxon>Caulobacterales</taxon>
        <taxon>Caulobacteraceae</taxon>
        <taxon>Phenylobacterium</taxon>
    </lineage>
</organism>
<proteinExistence type="predicted"/>
<dbReference type="SMART" id="SM00347">
    <property type="entry name" value="HTH_MARR"/>
    <property type="match status" value="1"/>
</dbReference>
<accession>A0A975G4W5</accession>
<dbReference type="InterPro" id="IPR036390">
    <property type="entry name" value="WH_DNA-bd_sf"/>
</dbReference>
<dbReference type="SUPFAM" id="SSF46785">
    <property type="entry name" value="Winged helix' DNA-binding domain"/>
    <property type="match status" value="1"/>
</dbReference>
<dbReference type="PANTHER" id="PTHR33164:SF57">
    <property type="entry name" value="MARR-FAMILY TRANSCRIPTIONAL REGULATOR"/>
    <property type="match status" value="1"/>
</dbReference>
<dbReference type="InterPro" id="IPR036388">
    <property type="entry name" value="WH-like_DNA-bd_sf"/>
</dbReference>
<dbReference type="InterPro" id="IPR000835">
    <property type="entry name" value="HTH_MarR-typ"/>
</dbReference>
<evidence type="ECO:0000259" key="1">
    <source>
        <dbReference type="PROSITE" id="PS50995"/>
    </source>
</evidence>
<dbReference type="PRINTS" id="PR00598">
    <property type="entry name" value="HTHMARR"/>
</dbReference>
<dbReference type="GO" id="GO:0006950">
    <property type="term" value="P:response to stress"/>
    <property type="evidence" value="ECO:0007669"/>
    <property type="project" value="TreeGrafter"/>
</dbReference>
<dbReference type="PANTHER" id="PTHR33164">
    <property type="entry name" value="TRANSCRIPTIONAL REGULATOR, MARR FAMILY"/>
    <property type="match status" value="1"/>
</dbReference>
<evidence type="ECO:0000313" key="3">
    <source>
        <dbReference type="Proteomes" id="UP000676409"/>
    </source>
</evidence>
<dbReference type="Gene3D" id="1.10.10.10">
    <property type="entry name" value="Winged helix-like DNA-binding domain superfamily/Winged helix DNA-binding domain"/>
    <property type="match status" value="1"/>
</dbReference>
<dbReference type="Proteomes" id="UP000676409">
    <property type="component" value="Chromosome"/>
</dbReference>
<feature type="domain" description="HTH marR-type" evidence="1">
    <location>
        <begin position="28"/>
        <end position="158"/>
    </location>
</feature>
<dbReference type="GO" id="GO:0003700">
    <property type="term" value="F:DNA-binding transcription factor activity"/>
    <property type="evidence" value="ECO:0007669"/>
    <property type="project" value="InterPro"/>
</dbReference>
<dbReference type="PROSITE" id="PS50995">
    <property type="entry name" value="HTH_MARR_2"/>
    <property type="match status" value="1"/>
</dbReference>
<name>A0A975G4W5_9CAUL</name>
<dbReference type="KEGG" id="caul:KCG34_07265"/>
<dbReference type="AlphaFoldDB" id="A0A975G4W5"/>
<protein>
    <submittedName>
        <fullName evidence="2">MarR family transcriptional regulator</fullName>
    </submittedName>
</protein>
<gene>
    <name evidence="2" type="ORF">KCG34_07265</name>
</gene>
<dbReference type="InterPro" id="IPR039422">
    <property type="entry name" value="MarR/SlyA-like"/>
</dbReference>
<dbReference type="EMBL" id="CP073078">
    <property type="protein sequence ID" value="QUD90696.1"/>
    <property type="molecule type" value="Genomic_DNA"/>
</dbReference>
<dbReference type="Pfam" id="PF12802">
    <property type="entry name" value="MarR_2"/>
    <property type="match status" value="1"/>
</dbReference>
<evidence type="ECO:0000313" key="2">
    <source>
        <dbReference type="EMBL" id="QUD90696.1"/>
    </source>
</evidence>
<reference evidence="2" key="1">
    <citation type="submission" date="2021-04" db="EMBL/GenBank/DDBJ databases">
        <title>The complete genome sequence of Caulobacter sp. S6.</title>
        <authorList>
            <person name="Tang Y."/>
            <person name="Ouyang W."/>
            <person name="Liu Q."/>
            <person name="Huang B."/>
            <person name="Guo Z."/>
            <person name="Lei P."/>
        </authorList>
    </citation>
    <scope>NUCLEOTIDE SEQUENCE</scope>
    <source>
        <strain evidence="2">S6</strain>
    </source>
</reference>
<sequence length="164" mass="17699">MKKQRPASRAPSRLVTGAGVDIGDLDRQVGFFLRLAQVAVFKDLVAALEPFGLRLTDYSVLLVIEANPGLKQQSIGEALRIQRPNLVVIIDGLERRGLVRRSVARRDRRSHALRITPAGAAVLEEANAAQAAHEARIRAAVGPSDWAALLEALARLARLGSSPT</sequence>